<feature type="domain" description="NACHT-NTPase and P-loop NTPases N-terminal" evidence="1">
    <location>
        <begin position="22"/>
        <end position="134"/>
    </location>
</feature>
<accession>A0A2J6RQU9</accession>
<sequence length="300" mass="34348">MDPVSAFGLAASVVQFIDFAESLLRGTYEIYHSATPTGDSKVNFDLMTVTTSLKTLNEDLQSSLIRGTADGKKIPESEQEIGKICKDCSELADQLISGLEKLRLQRQDDLWESFRRALQTIWSKKQIESLEKRLEACRMHLMLQINASLRTRVELMQATQLSRHLISTSLQVAQEVRRNLLKQMDQNSLWQQKVIDTIISNMDLGSQPVLTVWNRNELLSNPDNSVYKDFTIRFHTHLLRSLRFEDMHRRAKGVVHPYPQTYEWIYSDSSETSASNFVKILEGTQNLFGSQANQPQANQP</sequence>
<evidence type="ECO:0000313" key="3">
    <source>
        <dbReference type="Proteomes" id="UP000235786"/>
    </source>
</evidence>
<dbReference type="Pfam" id="PF17107">
    <property type="entry name" value="SesA"/>
    <property type="match status" value="1"/>
</dbReference>
<dbReference type="EMBL" id="KZ613945">
    <property type="protein sequence ID" value="PMD40884.1"/>
    <property type="molecule type" value="Genomic_DNA"/>
</dbReference>
<name>A0A2J6RQU9_HYAVF</name>
<dbReference type="Proteomes" id="UP000235786">
    <property type="component" value="Unassembled WGS sequence"/>
</dbReference>
<dbReference type="InterPro" id="IPR031352">
    <property type="entry name" value="SesA"/>
</dbReference>
<proteinExistence type="predicted"/>
<evidence type="ECO:0000313" key="2">
    <source>
        <dbReference type="EMBL" id="PMD40884.1"/>
    </source>
</evidence>
<gene>
    <name evidence="2" type="ORF">L207DRAFT_583058</name>
</gene>
<protein>
    <recommendedName>
        <fullName evidence="1">NACHT-NTPase and P-loop NTPases N-terminal domain-containing protein</fullName>
    </recommendedName>
</protein>
<evidence type="ECO:0000259" key="1">
    <source>
        <dbReference type="Pfam" id="PF17107"/>
    </source>
</evidence>
<reference evidence="2 3" key="1">
    <citation type="submission" date="2016-04" db="EMBL/GenBank/DDBJ databases">
        <title>A degradative enzymes factory behind the ericoid mycorrhizal symbiosis.</title>
        <authorList>
            <consortium name="DOE Joint Genome Institute"/>
            <person name="Martino E."/>
            <person name="Morin E."/>
            <person name="Grelet G."/>
            <person name="Kuo A."/>
            <person name="Kohler A."/>
            <person name="Daghino S."/>
            <person name="Barry K."/>
            <person name="Choi C."/>
            <person name="Cichocki N."/>
            <person name="Clum A."/>
            <person name="Copeland A."/>
            <person name="Hainaut M."/>
            <person name="Haridas S."/>
            <person name="Labutti K."/>
            <person name="Lindquist E."/>
            <person name="Lipzen A."/>
            <person name="Khouja H.-R."/>
            <person name="Murat C."/>
            <person name="Ohm R."/>
            <person name="Olson A."/>
            <person name="Spatafora J."/>
            <person name="Veneault-Fourrey C."/>
            <person name="Henrissat B."/>
            <person name="Grigoriev I."/>
            <person name="Martin F."/>
            <person name="Perotto S."/>
        </authorList>
    </citation>
    <scope>NUCLEOTIDE SEQUENCE [LARGE SCALE GENOMIC DNA]</scope>
    <source>
        <strain evidence="2 3">F</strain>
    </source>
</reference>
<dbReference type="STRING" id="1149755.A0A2J6RQU9"/>
<dbReference type="AlphaFoldDB" id="A0A2J6RQU9"/>
<dbReference type="OrthoDB" id="3474387at2759"/>
<organism evidence="2 3">
    <name type="scientific">Hyaloscypha variabilis (strain UAMH 11265 / GT02V1 / F)</name>
    <name type="common">Meliniomyces variabilis</name>
    <dbReference type="NCBI Taxonomy" id="1149755"/>
    <lineage>
        <taxon>Eukaryota</taxon>
        <taxon>Fungi</taxon>
        <taxon>Dikarya</taxon>
        <taxon>Ascomycota</taxon>
        <taxon>Pezizomycotina</taxon>
        <taxon>Leotiomycetes</taxon>
        <taxon>Helotiales</taxon>
        <taxon>Hyaloscyphaceae</taxon>
        <taxon>Hyaloscypha</taxon>
        <taxon>Hyaloscypha variabilis</taxon>
    </lineage>
</organism>
<keyword evidence="3" id="KW-1185">Reference proteome</keyword>